<dbReference type="KEGG" id="hlr:HALLA_17640"/>
<proteinExistence type="predicted"/>
<dbReference type="STRING" id="797299.HALLA_17640"/>
<name>W0JV41_9EURY</name>
<dbReference type="HOGENOM" id="CLU_2550119_0_0_2"/>
<feature type="compositionally biased region" description="Basic and acidic residues" evidence="1">
    <location>
        <begin position="71"/>
        <end position="82"/>
    </location>
</feature>
<gene>
    <name evidence="2" type="ORF">HALLA_17640</name>
</gene>
<accession>W0JV41</accession>
<evidence type="ECO:0000313" key="3">
    <source>
        <dbReference type="Proteomes" id="UP000019024"/>
    </source>
</evidence>
<feature type="compositionally biased region" description="Polar residues" evidence="1">
    <location>
        <begin position="37"/>
        <end position="51"/>
    </location>
</feature>
<dbReference type="Proteomes" id="UP000019024">
    <property type="component" value="Chromosome"/>
</dbReference>
<evidence type="ECO:0000256" key="1">
    <source>
        <dbReference type="SAM" id="MobiDB-lite"/>
    </source>
</evidence>
<dbReference type="AlphaFoldDB" id="W0JV41"/>
<feature type="region of interest" description="Disordered" evidence="1">
    <location>
        <begin position="1"/>
        <end position="82"/>
    </location>
</feature>
<protein>
    <submittedName>
        <fullName evidence="2">Uncharacterized protein</fullName>
    </submittedName>
</protein>
<sequence length="82" mass="9028">MSNSHTATATDIDERVVDAAGNPPEMDSSAEDDTAFVDSNSSVREQLLSKSVSRERTDSNRASTARRRTTREKSTNVQHDET</sequence>
<keyword evidence="3" id="KW-1185">Reference proteome</keyword>
<evidence type="ECO:0000313" key="2">
    <source>
        <dbReference type="EMBL" id="AHG01135.1"/>
    </source>
</evidence>
<organism evidence="2 3">
    <name type="scientific">Halostagnicola larsenii XH-48</name>
    <dbReference type="NCBI Taxonomy" id="797299"/>
    <lineage>
        <taxon>Archaea</taxon>
        <taxon>Methanobacteriati</taxon>
        <taxon>Methanobacteriota</taxon>
        <taxon>Stenosarchaea group</taxon>
        <taxon>Halobacteria</taxon>
        <taxon>Halobacteriales</taxon>
        <taxon>Natrialbaceae</taxon>
        <taxon>Halostagnicola</taxon>
    </lineage>
</organism>
<dbReference type="GeneID" id="54817866"/>
<dbReference type="RefSeq" id="WP_049953593.1">
    <property type="nucleotide sequence ID" value="NZ_CP007055.1"/>
</dbReference>
<reference evidence="2 3" key="1">
    <citation type="submission" date="2014-01" db="EMBL/GenBank/DDBJ databases">
        <authorList>
            <consortium name="DOE Joint Genome Institute"/>
            <person name="Anderson I."/>
            <person name="Huntemann M."/>
            <person name="Han J."/>
            <person name="Chen A."/>
            <person name="Kyrpides N."/>
            <person name="Mavromatis K."/>
            <person name="Markowitz V."/>
            <person name="Palaniappan K."/>
            <person name="Ivanova N."/>
            <person name="Schaumberg A."/>
            <person name="Pati A."/>
            <person name="Liolios K."/>
            <person name="Nordberg H.P."/>
            <person name="Cantor M.N."/>
            <person name="Hua S.X."/>
            <person name="Woyke T."/>
        </authorList>
    </citation>
    <scope>NUCLEOTIDE SEQUENCE [LARGE SCALE GENOMIC DNA]</scope>
    <source>
        <strain evidence="2 3">XH-48</strain>
    </source>
</reference>
<dbReference type="EMBL" id="CP007055">
    <property type="protein sequence ID" value="AHG01135.1"/>
    <property type="molecule type" value="Genomic_DNA"/>
</dbReference>